<protein>
    <submittedName>
        <fullName evidence="2">Uncharacterized protein</fullName>
    </submittedName>
</protein>
<feature type="region of interest" description="Disordered" evidence="1">
    <location>
        <begin position="56"/>
        <end position="83"/>
    </location>
</feature>
<reference evidence="2 3" key="1">
    <citation type="submission" date="2015-09" db="EMBL/GenBank/DDBJ databases">
        <title>Trachymyrmex zeteki WGS genome.</title>
        <authorList>
            <person name="Nygaard S."/>
            <person name="Hu H."/>
            <person name="Boomsma J."/>
            <person name="Zhang G."/>
        </authorList>
    </citation>
    <scope>NUCLEOTIDE SEQUENCE [LARGE SCALE GENOMIC DNA]</scope>
    <source>
        <strain evidence="2">Tzet28-1</strain>
        <tissue evidence="2">Whole body</tissue>
    </source>
</reference>
<sequence>MHYALECKGIYIYIYIKVNFKDLGREDNEILETRVHARARTPYPARIVGREKWNDGEKRYPENGRTVGRADIGAPAPPDRGSRSIIANRLSSLIRDAPS</sequence>
<evidence type="ECO:0000313" key="2">
    <source>
        <dbReference type="EMBL" id="KYQ50284.1"/>
    </source>
</evidence>
<accession>A0A151WR04</accession>
<name>A0A151WR04_9HYME</name>
<organism evidence="2 3">
    <name type="scientific">Mycetomoellerius zeteki</name>
    <dbReference type="NCBI Taxonomy" id="64791"/>
    <lineage>
        <taxon>Eukaryota</taxon>
        <taxon>Metazoa</taxon>
        <taxon>Ecdysozoa</taxon>
        <taxon>Arthropoda</taxon>
        <taxon>Hexapoda</taxon>
        <taxon>Insecta</taxon>
        <taxon>Pterygota</taxon>
        <taxon>Neoptera</taxon>
        <taxon>Endopterygota</taxon>
        <taxon>Hymenoptera</taxon>
        <taxon>Apocrita</taxon>
        <taxon>Aculeata</taxon>
        <taxon>Formicoidea</taxon>
        <taxon>Formicidae</taxon>
        <taxon>Myrmicinae</taxon>
        <taxon>Mycetomoellerius</taxon>
    </lineage>
</organism>
<keyword evidence="3" id="KW-1185">Reference proteome</keyword>
<evidence type="ECO:0000313" key="3">
    <source>
        <dbReference type="Proteomes" id="UP000075809"/>
    </source>
</evidence>
<dbReference type="EMBL" id="KQ982813">
    <property type="protein sequence ID" value="KYQ50284.1"/>
    <property type="molecule type" value="Genomic_DNA"/>
</dbReference>
<dbReference type="AlphaFoldDB" id="A0A151WR04"/>
<proteinExistence type="predicted"/>
<evidence type="ECO:0000256" key="1">
    <source>
        <dbReference type="SAM" id="MobiDB-lite"/>
    </source>
</evidence>
<dbReference type="Proteomes" id="UP000075809">
    <property type="component" value="Unassembled WGS sequence"/>
</dbReference>
<gene>
    <name evidence="2" type="ORF">ALC60_10597</name>
</gene>